<evidence type="ECO:0000256" key="1">
    <source>
        <dbReference type="SAM" id="MobiDB-lite"/>
    </source>
</evidence>
<gene>
    <name evidence="2" type="ORF">LCGC14_0355620</name>
</gene>
<dbReference type="EMBL" id="LAZR01000272">
    <property type="protein sequence ID" value="KKN77825.1"/>
    <property type="molecule type" value="Genomic_DNA"/>
</dbReference>
<comment type="caution">
    <text evidence="2">The sequence shown here is derived from an EMBL/GenBank/DDBJ whole genome shotgun (WGS) entry which is preliminary data.</text>
</comment>
<evidence type="ECO:0000313" key="2">
    <source>
        <dbReference type="EMBL" id="KKN77825.1"/>
    </source>
</evidence>
<dbReference type="AlphaFoldDB" id="A0A0F9T9E6"/>
<sequence length="591" mass="66059">MPDILDPRKLGNVVKQGFRRARHYRRARAMFIKAYVGHYYTKKFGLVGDEPINLLFRTIAAFVPTLVMKNPVNQPSTEIVEYKQYAELLGWSLDWLDEQIDFKEILRYAITDAHFGYAVLKTGLASGGKMLRFGDTLIDEGMVYTDNIDLDDHVIDPTCRDWRKSAFEGDRNRIPRQILLDDDEFDHDLVMKLPRSRHPDAGRKVEKISQQNVSTREMDELQDMVDMVELYVPGAEALITIADPEQIIMDDFLAAREFYGPKGGPYTKLALTQPVPGNPYPVAPAGIWYDLHIVAGQMMKKEVDQMLRQKDVGVVDPGGADEAEDIRTAEDGDMVFGNPDSVKMMSFGGQNPSNEAAVRSLREWYNYMAGNPDQLSGESVGAATATGQSILQANQGVNVEDLRGMVYTAAAETEGKRAWYLHTDPLIDLPFSRRQPGGEHIQVRLTPEQRRGDWLEYTFNLKQRSMSRLDPAVRAKRIAEFGTNVLPGLCATATQAMMIGFPFNLIQAATDIADELGILEDVQDWFHDPAFFQRMQMRMAMGPQPAGKATAGPTSQPTGSPKKPSTPARERNQSFQTGIPADAQAAIQGAY</sequence>
<reference evidence="2" key="1">
    <citation type="journal article" date="2015" name="Nature">
        <title>Complex archaea that bridge the gap between prokaryotes and eukaryotes.</title>
        <authorList>
            <person name="Spang A."/>
            <person name="Saw J.H."/>
            <person name="Jorgensen S.L."/>
            <person name="Zaremba-Niedzwiedzka K."/>
            <person name="Martijn J."/>
            <person name="Lind A.E."/>
            <person name="van Eijk R."/>
            <person name="Schleper C."/>
            <person name="Guy L."/>
            <person name="Ettema T.J."/>
        </authorList>
    </citation>
    <scope>NUCLEOTIDE SEQUENCE</scope>
</reference>
<protein>
    <recommendedName>
        <fullName evidence="3">Portal protein</fullName>
    </recommendedName>
</protein>
<name>A0A0F9T9E6_9ZZZZ</name>
<organism evidence="2">
    <name type="scientific">marine sediment metagenome</name>
    <dbReference type="NCBI Taxonomy" id="412755"/>
    <lineage>
        <taxon>unclassified sequences</taxon>
        <taxon>metagenomes</taxon>
        <taxon>ecological metagenomes</taxon>
    </lineage>
</organism>
<proteinExistence type="predicted"/>
<evidence type="ECO:0008006" key="3">
    <source>
        <dbReference type="Google" id="ProtNLM"/>
    </source>
</evidence>
<accession>A0A0F9T9E6</accession>
<feature type="region of interest" description="Disordered" evidence="1">
    <location>
        <begin position="542"/>
        <end position="581"/>
    </location>
</feature>